<evidence type="ECO:0000256" key="2">
    <source>
        <dbReference type="ARBA" id="ARBA00010944"/>
    </source>
</evidence>
<dbReference type="UniPathway" id="UPA00281"/>
<dbReference type="Gene3D" id="3.90.25.10">
    <property type="entry name" value="UDP-galactose 4-epimerase, domain 1"/>
    <property type="match status" value="1"/>
</dbReference>
<evidence type="ECO:0000256" key="1">
    <source>
        <dbReference type="ARBA" id="ARBA00004781"/>
    </source>
</evidence>
<feature type="domain" description="RmlD-like substrate binding" evidence="7">
    <location>
        <begin position="1"/>
        <end position="290"/>
    </location>
</feature>
<comment type="pathway">
    <text evidence="1 6">Carbohydrate biosynthesis; dTDP-L-rhamnose biosynthesis.</text>
</comment>
<dbReference type="NCBIfam" id="TIGR01214">
    <property type="entry name" value="rmlD"/>
    <property type="match status" value="1"/>
</dbReference>
<gene>
    <name evidence="8" type="ORF">BECKDK2373C_GA0170839_100654</name>
</gene>
<dbReference type="GO" id="GO:0019305">
    <property type="term" value="P:dTDP-rhamnose biosynthetic process"/>
    <property type="evidence" value="ECO:0007669"/>
    <property type="project" value="UniProtKB-UniPathway"/>
</dbReference>
<comment type="function">
    <text evidence="6">Catalyzes the reduction of dTDP-6-deoxy-L-lyxo-4-hexulose to yield dTDP-L-rhamnose.</text>
</comment>
<organism evidence="8">
    <name type="scientific">Candidatus Kentrum sp. DK</name>
    <dbReference type="NCBI Taxonomy" id="2126562"/>
    <lineage>
        <taxon>Bacteria</taxon>
        <taxon>Pseudomonadati</taxon>
        <taxon>Pseudomonadota</taxon>
        <taxon>Gammaproteobacteria</taxon>
        <taxon>Candidatus Kentrum</taxon>
    </lineage>
</organism>
<sequence>MKILLTGKNGQVGRELQRTLAPLGEVVAVGRADCDLARPDEIRSLVRKTNPGIIVNPAAYTAVDRAETEKESAFAVNGVAPGILGEEAVGLSALVVHYSTDYVFDGEKATPYTEDDTPNPLNVYGASKLAGERALRESGADHLVLRTGWVFGAHGNNFPKTILRLAGEKASLNVVADQFGAPTSAALIAEVTARILRRYRQADREAPAGIYHLVAGGVTTWHGCARAVVEIARGMGGKLELDPENVRPVTTAEYPLPARRPANSRLDTHKLENAFALRLPGWREGLEQVLGWILSSRGQ</sequence>
<evidence type="ECO:0000259" key="7">
    <source>
        <dbReference type="Pfam" id="PF04321"/>
    </source>
</evidence>
<dbReference type="GO" id="GO:0008831">
    <property type="term" value="F:dTDP-4-dehydrorhamnose reductase activity"/>
    <property type="evidence" value="ECO:0007669"/>
    <property type="project" value="UniProtKB-EC"/>
</dbReference>
<name>A0A450RXF0_9GAMM</name>
<dbReference type="Pfam" id="PF04321">
    <property type="entry name" value="RmlD_sub_bind"/>
    <property type="match status" value="1"/>
</dbReference>
<dbReference type="UniPathway" id="UPA00124"/>
<dbReference type="SUPFAM" id="SSF51735">
    <property type="entry name" value="NAD(P)-binding Rossmann-fold domains"/>
    <property type="match status" value="1"/>
</dbReference>
<dbReference type="InterPro" id="IPR036291">
    <property type="entry name" value="NAD(P)-bd_dom_sf"/>
</dbReference>
<dbReference type="InterPro" id="IPR005913">
    <property type="entry name" value="dTDP_dehydrorham_reduct"/>
</dbReference>
<comment type="similarity">
    <text evidence="2 6">Belongs to the dTDP-4-dehydrorhamnose reductase family.</text>
</comment>
<dbReference type="AlphaFoldDB" id="A0A450RXF0"/>
<dbReference type="CDD" id="cd05254">
    <property type="entry name" value="dTDP_HR_like_SDR_e"/>
    <property type="match status" value="1"/>
</dbReference>
<dbReference type="Gene3D" id="3.40.50.720">
    <property type="entry name" value="NAD(P)-binding Rossmann-like Domain"/>
    <property type="match status" value="1"/>
</dbReference>
<dbReference type="PANTHER" id="PTHR10491">
    <property type="entry name" value="DTDP-4-DEHYDRORHAMNOSE REDUCTASE"/>
    <property type="match status" value="1"/>
</dbReference>
<evidence type="ECO:0000256" key="5">
    <source>
        <dbReference type="ARBA" id="ARBA00048200"/>
    </source>
</evidence>
<keyword evidence="6" id="KW-0560">Oxidoreductase</keyword>
<protein>
    <recommendedName>
        <fullName evidence="4 6">dTDP-4-dehydrorhamnose reductase</fullName>
        <ecNumber evidence="3 6">1.1.1.133</ecNumber>
    </recommendedName>
</protein>
<dbReference type="InterPro" id="IPR029903">
    <property type="entry name" value="RmlD-like-bd"/>
</dbReference>
<keyword evidence="6" id="KW-0521">NADP</keyword>
<proteinExistence type="inferred from homology"/>
<dbReference type="NCBIfam" id="NF007440">
    <property type="entry name" value="PRK09987.1"/>
    <property type="match status" value="1"/>
</dbReference>
<evidence type="ECO:0000256" key="6">
    <source>
        <dbReference type="RuleBase" id="RU364082"/>
    </source>
</evidence>
<evidence type="ECO:0000256" key="4">
    <source>
        <dbReference type="ARBA" id="ARBA00017099"/>
    </source>
</evidence>
<dbReference type="EC" id="1.1.1.133" evidence="3 6"/>
<comment type="catalytic activity">
    <reaction evidence="5 6">
        <text>dTDP-beta-L-rhamnose + NADP(+) = dTDP-4-dehydro-beta-L-rhamnose + NADPH + H(+)</text>
        <dbReference type="Rhea" id="RHEA:21796"/>
        <dbReference type="ChEBI" id="CHEBI:15378"/>
        <dbReference type="ChEBI" id="CHEBI:57510"/>
        <dbReference type="ChEBI" id="CHEBI:57783"/>
        <dbReference type="ChEBI" id="CHEBI:58349"/>
        <dbReference type="ChEBI" id="CHEBI:62830"/>
        <dbReference type="EC" id="1.1.1.133"/>
    </reaction>
</comment>
<evidence type="ECO:0000313" key="8">
    <source>
        <dbReference type="EMBL" id="VFJ43778.1"/>
    </source>
</evidence>
<comment type="cofactor">
    <cofactor evidence="6">
        <name>Mg(2+)</name>
        <dbReference type="ChEBI" id="CHEBI:18420"/>
    </cofactor>
    <text evidence="6">Binds 1 Mg(2+) ion per monomer.</text>
</comment>
<evidence type="ECO:0000256" key="3">
    <source>
        <dbReference type="ARBA" id="ARBA00012929"/>
    </source>
</evidence>
<dbReference type="EMBL" id="CAADEY010000006">
    <property type="protein sequence ID" value="VFJ43778.1"/>
    <property type="molecule type" value="Genomic_DNA"/>
</dbReference>
<dbReference type="GO" id="GO:0005829">
    <property type="term" value="C:cytosol"/>
    <property type="evidence" value="ECO:0007669"/>
    <property type="project" value="TreeGrafter"/>
</dbReference>
<accession>A0A450RXF0</accession>
<dbReference type="GO" id="GO:0009243">
    <property type="term" value="P:O antigen biosynthetic process"/>
    <property type="evidence" value="ECO:0007669"/>
    <property type="project" value="UniProtKB-UniPathway"/>
</dbReference>
<dbReference type="PANTHER" id="PTHR10491:SF4">
    <property type="entry name" value="METHIONINE ADENOSYLTRANSFERASE 2 SUBUNIT BETA"/>
    <property type="match status" value="1"/>
</dbReference>
<reference evidence="8" key="1">
    <citation type="submission" date="2019-02" db="EMBL/GenBank/DDBJ databases">
        <authorList>
            <person name="Gruber-Vodicka R. H."/>
            <person name="Seah K. B. B."/>
        </authorList>
    </citation>
    <scope>NUCLEOTIDE SEQUENCE</scope>
    <source>
        <strain evidence="8">BECK_DK161</strain>
    </source>
</reference>